<organism evidence="2 3">
    <name type="scientific">Streptosporangium fragile</name>
    <dbReference type="NCBI Taxonomy" id="46186"/>
    <lineage>
        <taxon>Bacteria</taxon>
        <taxon>Bacillati</taxon>
        <taxon>Actinomycetota</taxon>
        <taxon>Actinomycetes</taxon>
        <taxon>Streptosporangiales</taxon>
        <taxon>Streptosporangiaceae</taxon>
        <taxon>Streptosporangium</taxon>
    </lineage>
</organism>
<dbReference type="Pfam" id="PF07739">
    <property type="entry name" value="TipAS"/>
    <property type="match status" value="1"/>
</dbReference>
<dbReference type="Gene3D" id="1.10.490.50">
    <property type="entry name" value="Antibiotic binding domain of TipA-like multidrug resistance regulators"/>
    <property type="match status" value="1"/>
</dbReference>
<feature type="domain" description="TipAS antibiotic-recognition" evidence="1">
    <location>
        <begin position="2"/>
        <end position="35"/>
    </location>
</feature>
<proteinExistence type="predicted"/>
<dbReference type="Proteomes" id="UP001500831">
    <property type="component" value="Unassembled WGS sequence"/>
</dbReference>
<accession>A0ABN3W8M8</accession>
<evidence type="ECO:0000313" key="2">
    <source>
        <dbReference type="EMBL" id="GAA2905048.1"/>
    </source>
</evidence>
<keyword evidence="3" id="KW-1185">Reference proteome</keyword>
<dbReference type="InterPro" id="IPR036244">
    <property type="entry name" value="TipA-like_antibiotic-bd"/>
</dbReference>
<dbReference type="EMBL" id="BAAAVI010000081">
    <property type="protein sequence ID" value="GAA2905048.1"/>
    <property type="molecule type" value="Genomic_DNA"/>
</dbReference>
<dbReference type="InterPro" id="IPR012925">
    <property type="entry name" value="TipAS_dom"/>
</dbReference>
<gene>
    <name evidence="2" type="ORF">GCM10010517_71180</name>
</gene>
<evidence type="ECO:0000313" key="3">
    <source>
        <dbReference type="Proteomes" id="UP001500831"/>
    </source>
</evidence>
<comment type="caution">
    <text evidence="2">The sequence shown here is derived from an EMBL/GenBank/DDBJ whole genome shotgun (WGS) entry which is preliminary data.</text>
</comment>
<sequence length="52" mass="5872">MVQDLGHMYVDDPRFATTYHDVEGAAFVRDALHEYAQTQMWPLTTAGGTSLR</sequence>
<reference evidence="2 3" key="1">
    <citation type="journal article" date="2019" name="Int. J. Syst. Evol. Microbiol.">
        <title>The Global Catalogue of Microorganisms (GCM) 10K type strain sequencing project: providing services to taxonomists for standard genome sequencing and annotation.</title>
        <authorList>
            <consortium name="The Broad Institute Genomics Platform"/>
            <consortium name="The Broad Institute Genome Sequencing Center for Infectious Disease"/>
            <person name="Wu L."/>
            <person name="Ma J."/>
        </authorList>
    </citation>
    <scope>NUCLEOTIDE SEQUENCE [LARGE SCALE GENOMIC DNA]</scope>
    <source>
        <strain evidence="2 3">JCM 6242</strain>
    </source>
</reference>
<protein>
    <recommendedName>
        <fullName evidence="1">TipAS antibiotic-recognition domain-containing protein</fullName>
    </recommendedName>
</protein>
<name>A0ABN3W8M8_9ACTN</name>
<dbReference type="SUPFAM" id="SSF89082">
    <property type="entry name" value="Antibiotic binding domain of TipA-like multidrug resistance regulators"/>
    <property type="match status" value="1"/>
</dbReference>
<evidence type="ECO:0000259" key="1">
    <source>
        <dbReference type="Pfam" id="PF07739"/>
    </source>
</evidence>